<dbReference type="Pfam" id="PF08281">
    <property type="entry name" value="Sigma70_r4_2"/>
    <property type="match status" value="1"/>
</dbReference>
<dbReference type="Pfam" id="PF04542">
    <property type="entry name" value="Sigma70_r2"/>
    <property type="match status" value="1"/>
</dbReference>
<dbReference type="SUPFAM" id="SSF88946">
    <property type="entry name" value="Sigma2 domain of RNA polymerase sigma factors"/>
    <property type="match status" value="1"/>
</dbReference>
<feature type="domain" description="RNA polymerase sigma factor 70 region 4 type 2" evidence="6">
    <location>
        <begin position="143"/>
        <end position="196"/>
    </location>
</feature>
<dbReference type="CDD" id="cd06171">
    <property type="entry name" value="Sigma70_r4"/>
    <property type="match status" value="1"/>
</dbReference>
<dbReference type="GO" id="GO:0006352">
    <property type="term" value="P:DNA-templated transcription initiation"/>
    <property type="evidence" value="ECO:0007669"/>
    <property type="project" value="InterPro"/>
</dbReference>
<dbReference type="InterPro" id="IPR013249">
    <property type="entry name" value="RNA_pol_sigma70_r4_t2"/>
</dbReference>
<organism evidence="7 8">
    <name type="scientific">Planctomyces bekefii</name>
    <dbReference type="NCBI Taxonomy" id="1653850"/>
    <lineage>
        <taxon>Bacteria</taxon>
        <taxon>Pseudomonadati</taxon>
        <taxon>Planctomycetota</taxon>
        <taxon>Planctomycetia</taxon>
        <taxon>Planctomycetales</taxon>
        <taxon>Planctomycetaceae</taxon>
        <taxon>Planctomyces</taxon>
    </lineage>
</organism>
<sequence length="222" mass="25124">MNSELSDLRLEGLVAKAQGGDQNALKQLIAEVDPWLQNQALYLVQNLARDVSARDRDFANEASQETCLVLLAKLGEYRPTVGFKAWLRGILRNIILELRRNRRRRVTLPLIRESDDGSVVTMEPADNRCLTPEQAASREETLERVRKCVDLLPADLRQAIHGYEFFNDEGHTRPEVAQQLGVPLGTFNSRLRQARDLLRECLAREDLDPQNPPSVLALDKSS</sequence>
<dbReference type="EMBL" id="SRHE01000457">
    <property type="protein sequence ID" value="TWW08912.1"/>
    <property type="molecule type" value="Genomic_DNA"/>
</dbReference>
<comment type="similarity">
    <text evidence="1">Belongs to the sigma-70 factor family. ECF subfamily.</text>
</comment>
<dbReference type="PANTHER" id="PTHR43133:SF25">
    <property type="entry name" value="RNA POLYMERASE SIGMA FACTOR RFAY-RELATED"/>
    <property type="match status" value="1"/>
</dbReference>
<dbReference type="SUPFAM" id="SSF88659">
    <property type="entry name" value="Sigma3 and sigma4 domains of RNA polymerase sigma factors"/>
    <property type="match status" value="1"/>
</dbReference>
<dbReference type="InterPro" id="IPR007627">
    <property type="entry name" value="RNA_pol_sigma70_r2"/>
</dbReference>
<dbReference type="InterPro" id="IPR036388">
    <property type="entry name" value="WH-like_DNA-bd_sf"/>
</dbReference>
<accession>A0A5C6M4L2</accession>
<keyword evidence="4" id="KW-0804">Transcription</keyword>
<reference evidence="7 8" key="1">
    <citation type="submission" date="2019-08" db="EMBL/GenBank/DDBJ databases">
        <title>100 year-old enigma solved: identification of Planctomyces bekefii, the type genus and species of the phylum Planctomycetes.</title>
        <authorList>
            <person name="Svetlana D.N."/>
            <person name="Overmann J."/>
        </authorList>
    </citation>
    <scope>NUCLEOTIDE SEQUENCE [LARGE SCALE GENOMIC DNA]</scope>
    <source>
        <strain evidence="7">Phe10_nw2017</strain>
    </source>
</reference>
<reference evidence="7 8" key="2">
    <citation type="submission" date="2019-08" db="EMBL/GenBank/DDBJ databases">
        <authorList>
            <person name="Henke P."/>
        </authorList>
    </citation>
    <scope>NUCLEOTIDE SEQUENCE [LARGE SCALE GENOMIC DNA]</scope>
    <source>
        <strain evidence="7">Phe10_nw2017</strain>
    </source>
</reference>
<proteinExistence type="inferred from homology"/>
<dbReference type="PANTHER" id="PTHR43133">
    <property type="entry name" value="RNA POLYMERASE ECF-TYPE SIGMA FACTO"/>
    <property type="match status" value="1"/>
</dbReference>
<dbReference type="NCBIfam" id="TIGR02937">
    <property type="entry name" value="sigma70-ECF"/>
    <property type="match status" value="1"/>
</dbReference>
<gene>
    <name evidence="7" type="ORF">E3A20_19590</name>
</gene>
<dbReference type="GO" id="GO:0016987">
    <property type="term" value="F:sigma factor activity"/>
    <property type="evidence" value="ECO:0007669"/>
    <property type="project" value="UniProtKB-KW"/>
</dbReference>
<dbReference type="InterPro" id="IPR013325">
    <property type="entry name" value="RNA_pol_sigma_r2"/>
</dbReference>
<evidence type="ECO:0000313" key="7">
    <source>
        <dbReference type="EMBL" id="TWW08912.1"/>
    </source>
</evidence>
<evidence type="ECO:0000259" key="5">
    <source>
        <dbReference type="Pfam" id="PF04542"/>
    </source>
</evidence>
<evidence type="ECO:0000256" key="2">
    <source>
        <dbReference type="ARBA" id="ARBA00023015"/>
    </source>
</evidence>
<name>A0A5C6M4L2_9PLAN</name>
<dbReference type="InterPro" id="IPR039425">
    <property type="entry name" value="RNA_pol_sigma-70-like"/>
</dbReference>
<evidence type="ECO:0000259" key="6">
    <source>
        <dbReference type="Pfam" id="PF08281"/>
    </source>
</evidence>
<evidence type="ECO:0000313" key="8">
    <source>
        <dbReference type="Proteomes" id="UP000321083"/>
    </source>
</evidence>
<dbReference type="GO" id="GO:0003677">
    <property type="term" value="F:DNA binding"/>
    <property type="evidence" value="ECO:0007669"/>
    <property type="project" value="InterPro"/>
</dbReference>
<evidence type="ECO:0000256" key="1">
    <source>
        <dbReference type="ARBA" id="ARBA00010641"/>
    </source>
</evidence>
<keyword evidence="8" id="KW-1185">Reference proteome</keyword>
<protein>
    <submittedName>
        <fullName evidence="7">RNA polymerase sigma factor</fullName>
    </submittedName>
</protein>
<comment type="caution">
    <text evidence="7">The sequence shown here is derived from an EMBL/GenBank/DDBJ whole genome shotgun (WGS) entry which is preliminary data.</text>
</comment>
<dbReference type="Gene3D" id="1.10.10.10">
    <property type="entry name" value="Winged helix-like DNA-binding domain superfamily/Winged helix DNA-binding domain"/>
    <property type="match status" value="1"/>
</dbReference>
<keyword evidence="3" id="KW-0731">Sigma factor</keyword>
<dbReference type="AlphaFoldDB" id="A0A5C6M4L2"/>
<dbReference type="Gene3D" id="1.10.1740.10">
    <property type="match status" value="1"/>
</dbReference>
<keyword evidence="2" id="KW-0805">Transcription regulation</keyword>
<evidence type="ECO:0000256" key="3">
    <source>
        <dbReference type="ARBA" id="ARBA00023082"/>
    </source>
</evidence>
<feature type="domain" description="RNA polymerase sigma-70 region 2" evidence="5">
    <location>
        <begin position="43"/>
        <end position="105"/>
    </location>
</feature>
<dbReference type="InterPro" id="IPR013324">
    <property type="entry name" value="RNA_pol_sigma_r3/r4-like"/>
</dbReference>
<dbReference type="Proteomes" id="UP000321083">
    <property type="component" value="Unassembled WGS sequence"/>
</dbReference>
<evidence type="ECO:0000256" key="4">
    <source>
        <dbReference type="ARBA" id="ARBA00023163"/>
    </source>
</evidence>
<dbReference type="InterPro" id="IPR014284">
    <property type="entry name" value="RNA_pol_sigma-70_dom"/>
</dbReference>